<evidence type="ECO:0000313" key="3">
    <source>
        <dbReference type="EMBL" id="EDV37448.2"/>
    </source>
</evidence>
<dbReference type="KEGG" id="dan:6494269"/>
<dbReference type="FunCoup" id="B3MDI5">
    <property type="interactions" value="29"/>
</dbReference>
<dbReference type="HOGENOM" id="CLU_1512175_0_0_1"/>
<dbReference type="CDD" id="cd19941">
    <property type="entry name" value="TIL"/>
    <property type="match status" value="1"/>
</dbReference>
<proteinExistence type="predicted"/>
<evidence type="ECO:0008006" key="5">
    <source>
        <dbReference type="Google" id="ProtNLM"/>
    </source>
</evidence>
<dbReference type="EMBL" id="CH902619">
    <property type="protein sequence ID" value="EDV37448.2"/>
    <property type="molecule type" value="Genomic_DNA"/>
</dbReference>
<dbReference type="GeneID" id="6494269"/>
<evidence type="ECO:0000256" key="2">
    <source>
        <dbReference type="SAM" id="SignalP"/>
    </source>
</evidence>
<protein>
    <recommendedName>
        <fullName evidence="5">TIL domain-containing protein</fullName>
    </recommendedName>
</protein>
<feature type="signal peptide" evidence="2">
    <location>
        <begin position="1"/>
        <end position="24"/>
    </location>
</feature>
<dbReference type="OrthoDB" id="7837165at2759"/>
<dbReference type="InParanoid" id="B3MDI5"/>
<accession>B3MDI5</accession>
<dbReference type="AlphaFoldDB" id="B3MDI5"/>
<dbReference type="STRING" id="7217.B3MDI5"/>
<dbReference type="Proteomes" id="UP000007801">
    <property type="component" value="Unassembled WGS sequence"/>
</dbReference>
<feature type="chain" id="PRO_5006454673" description="TIL domain-containing protein" evidence="2">
    <location>
        <begin position="25"/>
        <end position="220"/>
    </location>
</feature>
<evidence type="ECO:0000256" key="1">
    <source>
        <dbReference type="SAM" id="MobiDB-lite"/>
    </source>
</evidence>
<evidence type="ECO:0000313" key="4">
    <source>
        <dbReference type="Proteomes" id="UP000007801"/>
    </source>
</evidence>
<gene>
    <name evidence="3" type="primary">Dana\GF11405</name>
    <name evidence="3" type="synonym">dana_GLEANR_11465</name>
    <name evidence="3" type="ORF">GF11405</name>
</gene>
<keyword evidence="4" id="KW-1185">Reference proteome</keyword>
<keyword evidence="2" id="KW-0732">Signal</keyword>
<reference evidence="3 4" key="1">
    <citation type="journal article" date="2007" name="Nature">
        <title>Evolution of genes and genomes on the Drosophila phylogeny.</title>
        <authorList>
            <consortium name="Drosophila 12 Genomes Consortium"/>
            <person name="Clark A.G."/>
            <person name="Eisen M.B."/>
            <person name="Smith D.R."/>
            <person name="Bergman C.M."/>
            <person name="Oliver B."/>
            <person name="Markow T.A."/>
            <person name="Kaufman T.C."/>
            <person name="Kellis M."/>
            <person name="Gelbart W."/>
            <person name="Iyer V.N."/>
            <person name="Pollard D.A."/>
            <person name="Sackton T.B."/>
            <person name="Larracuente A.M."/>
            <person name="Singh N.D."/>
            <person name="Abad J.P."/>
            <person name="Abt D.N."/>
            <person name="Adryan B."/>
            <person name="Aguade M."/>
            <person name="Akashi H."/>
            <person name="Anderson W.W."/>
            <person name="Aquadro C.F."/>
            <person name="Ardell D.H."/>
            <person name="Arguello R."/>
            <person name="Artieri C.G."/>
            <person name="Barbash D.A."/>
            <person name="Barker D."/>
            <person name="Barsanti P."/>
            <person name="Batterham P."/>
            <person name="Batzoglou S."/>
            <person name="Begun D."/>
            <person name="Bhutkar A."/>
            <person name="Blanco E."/>
            <person name="Bosak S.A."/>
            <person name="Bradley R.K."/>
            <person name="Brand A.D."/>
            <person name="Brent M.R."/>
            <person name="Brooks A.N."/>
            <person name="Brown R.H."/>
            <person name="Butlin R.K."/>
            <person name="Caggese C."/>
            <person name="Calvi B.R."/>
            <person name="Bernardo de Carvalho A."/>
            <person name="Caspi A."/>
            <person name="Castrezana S."/>
            <person name="Celniker S.E."/>
            <person name="Chang J.L."/>
            <person name="Chapple C."/>
            <person name="Chatterji S."/>
            <person name="Chinwalla A."/>
            <person name="Civetta A."/>
            <person name="Clifton S.W."/>
            <person name="Comeron J.M."/>
            <person name="Costello J.C."/>
            <person name="Coyne J.A."/>
            <person name="Daub J."/>
            <person name="David R.G."/>
            <person name="Delcher A.L."/>
            <person name="Delehaunty K."/>
            <person name="Do C.B."/>
            <person name="Ebling H."/>
            <person name="Edwards K."/>
            <person name="Eickbush T."/>
            <person name="Evans J.D."/>
            <person name="Filipski A."/>
            <person name="Findeiss S."/>
            <person name="Freyhult E."/>
            <person name="Fulton L."/>
            <person name="Fulton R."/>
            <person name="Garcia A.C."/>
            <person name="Gardiner A."/>
            <person name="Garfield D.A."/>
            <person name="Garvin B.E."/>
            <person name="Gibson G."/>
            <person name="Gilbert D."/>
            <person name="Gnerre S."/>
            <person name="Godfrey J."/>
            <person name="Good R."/>
            <person name="Gotea V."/>
            <person name="Gravely B."/>
            <person name="Greenberg A.J."/>
            <person name="Griffiths-Jones S."/>
            <person name="Gross S."/>
            <person name="Guigo R."/>
            <person name="Gustafson E.A."/>
            <person name="Haerty W."/>
            <person name="Hahn M.W."/>
            <person name="Halligan D.L."/>
            <person name="Halpern A.L."/>
            <person name="Halter G.M."/>
            <person name="Han M.V."/>
            <person name="Heger A."/>
            <person name="Hillier L."/>
            <person name="Hinrichs A.S."/>
            <person name="Holmes I."/>
            <person name="Hoskins R.A."/>
            <person name="Hubisz M.J."/>
            <person name="Hultmark D."/>
            <person name="Huntley M.A."/>
            <person name="Jaffe D.B."/>
            <person name="Jagadeeshan S."/>
            <person name="Jeck W.R."/>
            <person name="Johnson J."/>
            <person name="Jones C.D."/>
            <person name="Jordan W.C."/>
            <person name="Karpen G.H."/>
            <person name="Kataoka E."/>
            <person name="Keightley P.D."/>
            <person name="Kheradpour P."/>
            <person name="Kirkness E.F."/>
            <person name="Koerich L.B."/>
            <person name="Kristiansen K."/>
            <person name="Kudrna D."/>
            <person name="Kulathinal R.J."/>
            <person name="Kumar S."/>
            <person name="Kwok R."/>
            <person name="Lander E."/>
            <person name="Langley C.H."/>
            <person name="Lapoint R."/>
            <person name="Lazzaro B.P."/>
            <person name="Lee S.J."/>
            <person name="Levesque L."/>
            <person name="Li R."/>
            <person name="Lin C.F."/>
            <person name="Lin M.F."/>
            <person name="Lindblad-Toh K."/>
            <person name="Llopart A."/>
            <person name="Long M."/>
            <person name="Low L."/>
            <person name="Lozovsky E."/>
            <person name="Lu J."/>
            <person name="Luo M."/>
            <person name="Machado C.A."/>
            <person name="Makalowski W."/>
            <person name="Marzo M."/>
            <person name="Matsuda M."/>
            <person name="Matzkin L."/>
            <person name="McAllister B."/>
            <person name="McBride C.S."/>
            <person name="McKernan B."/>
            <person name="McKernan K."/>
            <person name="Mendez-Lago M."/>
            <person name="Minx P."/>
            <person name="Mollenhauer M.U."/>
            <person name="Montooth K."/>
            <person name="Mount S.M."/>
            <person name="Mu X."/>
            <person name="Myers E."/>
            <person name="Negre B."/>
            <person name="Newfeld S."/>
            <person name="Nielsen R."/>
            <person name="Noor M.A."/>
            <person name="O'Grady P."/>
            <person name="Pachter L."/>
            <person name="Papaceit M."/>
            <person name="Parisi M.J."/>
            <person name="Parisi M."/>
            <person name="Parts L."/>
            <person name="Pedersen J.S."/>
            <person name="Pesole G."/>
            <person name="Phillippy A.M."/>
            <person name="Ponting C.P."/>
            <person name="Pop M."/>
            <person name="Porcelli D."/>
            <person name="Powell J.R."/>
            <person name="Prohaska S."/>
            <person name="Pruitt K."/>
            <person name="Puig M."/>
            <person name="Quesneville H."/>
            <person name="Ram K.R."/>
            <person name="Rand D."/>
            <person name="Rasmussen M.D."/>
            <person name="Reed L.K."/>
            <person name="Reenan R."/>
            <person name="Reily A."/>
            <person name="Remington K.A."/>
            <person name="Rieger T.T."/>
            <person name="Ritchie M.G."/>
            <person name="Robin C."/>
            <person name="Rogers Y.H."/>
            <person name="Rohde C."/>
            <person name="Rozas J."/>
            <person name="Rubenfield M.J."/>
            <person name="Ruiz A."/>
            <person name="Russo S."/>
            <person name="Salzberg S.L."/>
            <person name="Sanchez-Gracia A."/>
            <person name="Saranga D.J."/>
            <person name="Sato H."/>
            <person name="Schaeffer S.W."/>
            <person name="Schatz M.C."/>
            <person name="Schlenke T."/>
            <person name="Schwartz R."/>
            <person name="Segarra C."/>
            <person name="Singh R.S."/>
            <person name="Sirot L."/>
            <person name="Sirota M."/>
            <person name="Sisneros N.B."/>
            <person name="Smith C.D."/>
            <person name="Smith T.F."/>
            <person name="Spieth J."/>
            <person name="Stage D.E."/>
            <person name="Stark A."/>
            <person name="Stephan W."/>
            <person name="Strausberg R.L."/>
            <person name="Strempel S."/>
            <person name="Sturgill D."/>
            <person name="Sutton G."/>
            <person name="Sutton G.G."/>
            <person name="Tao W."/>
            <person name="Teichmann S."/>
            <person name="Tobari Y.N."/>
            <person name="Tomimura Y."/>
            <person name="Tsolas J.M."/>
            <person name="Valente V.L."/>
            <person name="Venter E."/>
            <person name="Venter J.C."/>
            <person name="Vicario S."/>
            <person name="Vieira F.G."/>
            <person name="Vilella A.J."/>
            <person name="Villasante A."/>
            <person name="Walenz B."/>
            <person name="Wang J."/>
            <person name="Wasserman M."/>
            <person name="Watts T."/>
            <person name="Wilson D."/>
            <person name="Wilson R.K."/>
            <person name="Wing R.A."/>
            <person name="Wolfner M.F."/>
            <person name="Wong A."/>
            <person name="Wong G.K."/>
            <person name="Wu C.I."/>
            <person name="Wu G."/>
            <person name="Yamamoto D."/>
            <person name="Yang H.P."/>
            <person name="Yang S.P."/>
            <person name="Yorke J.A."/>
            <person name="Yoshida K."/>
            <person name="Zdobnov E."/>
            <person name="Zhang P."/>
            <person name="Zhang Y."/>
            <person name="Zimin A.V."/>
            <person name="Baldwin J."/>
            <person name="Abdouelleil A."/>
            <person name="Abdulkadir J."/>
            <person name="Abebe A."/>
            <person name="Abera B."/>
            <person name="Abreu J."/>
            <person name="Acer S.C."/>
            <person name="Aftuck L."/>
            <person name="Alexander A."/>
            <person name="An P."/>
            <person name="Anderson E."/>
            <person name="Anderson S."/>
            <person name="Arachi H."/>
            <person name="Azer M."/>
            <person name="Bachantsang P."/>
            <person name="Barry A."/>
            <person name="Bayul T."/>
            <person name="Berlin A."/>
            <person name="Bessette D."/>
            <person name="Bloom T."/>
            <person name="Blye J."/>
            <person name="Boguslavskiy L."/>
            <person name="Bonnet C."/>
            <person name="Boukhgalter B."/>
            <person name="Bourzgui I."/>
            <person name="Brown A."/>
            <person name="Cahill P."/>
            <person name="Channer S."/>
            <person name="Cheshatsang Y."/>
            <person name="Chuda L."/>
            <person name="Citroen M."/>
            <person name="Collymore A."/>
            <person name="Cooke P."/>
            <person name="Costello M."/>
            <person name="D'Aco K."/>
            <person name="Daza R."/>
            <person name="De Haan G."/>
            <person name="DeGray S."/>
            <person name="DeMaso C."/>
            <person name="Dhargay N."/>
            <person name="Dooley K."/>
            <person name="Dooley E."/>
            <person name="Doricent M."/>
            <person name="Dorje P."/>
            <person name="Dorjee K."/>
            <person name="Dupes A."/>
            <person name="Elong R."/>
            <person name="Falk J."/>
            <person name="Farina A."/>
            <person name="Faro S."/>
            <person name="Ferguson D."/>
            <person name="Fisher S."/>
            <person name="Foley C.D."/>
            <person name="Franke A."/>
            <person name="Friedrich D."/>
            <person name="Gadbois L."/>
            <person name="Gearin G."/>
            <person name="Gearin C.R."/>
            <person name="Giannoukos G."/>
            <person name="Goode T."/>
            <person name="Graham J."/>
            <person name="Grandbois E."/>
            <person name="Grewal S."/>
            <person name="Gyaltsen K."/>
            <person name="Hafez N."/>
            <person name="Hagos B."/>
            <person name="Hall J."/>
            <person name="Henson C."/>
            <person name="Hollinger A."/>
            <person name="Honan T."/>
            <person name="Huard M.D."/>
            <person name="Hughes L."/>
            <person name="Hurhula B."/>
            <person name="Husby M.E."/>
            <person name="Kamat A."/>
            <person name="Kanga B."/>
            <person name="Kashin S."/>
            <person name="Khazanovich D."/>
            <person name="Kisner P."/>
            <person name="Lance K."/>
            <person name="Lara M."/>
            <person name="Lee W."/>
            <person name="Lennon N."/>
            <person name="Letendre F."/>
            <person name="LeVine R."/>
            <person name="Lipovsky A."/>
            <person name="Liu X."/>
            <person name="Liu J."/>
            <person name="Liu S."/>
            <person name="Lokyitsang T."/>
            <person name="Lokyitsang Y."/>
            <person name="Lubonja R."/>
            <person name="Lui A."/>
            <person name="MacDonald P."/>
            <person name="Magnisalis V."/>
            <person name="Maru K."/>
            <person name="Matthews C."/>
            <person name="McCusker W."/>
            <person name="McDonough S."/>
            <person name="Mehta T."/>
            <person name="Meldrim J."/>
            <person name="Meneus L."/>
            <person name="Mihai O."/>
            <person name="Mihalev A."/>
            <person name="Mihova T."/>
            <person name="Mittelman R."/>
            <person name="Mlenga V."/>
            <person name="Montmayeur A."/>
            <person name="Mulrain L."/>
            <person name="Navidi A."/>
            <person name="Naylor J."/>
            <person name="Negash T."/>
            <person name="Nguyen T."/>
            <person name="Nguyen N."/>
            <person name="Nicol R."/>
            <person name="Norbu C."/>
            <person name="Norbu N."/>
            <person name="Novod N."/>
            <person name="O'Neill B."/>
            <person name="Osman S."/>
            <person name="Markiewicz E."/>
            <person name="Oyono O.L."/>
            <person name="Patti C."/>
            <person name="Phunkhang P."/>
            <person name="Pierre F."/>
            <person name="Priest M."/>
            <person name="Raghuraman S."/>
            <person name="Rege F."/>
            <person name="Reyes R."/>
            <person name="Rise C."/>
            <person name="Rogov P."/>
            <person name="Ross K."/>
            <person name="Ryan E."/>
            <person name="Settipalli S."/>
            <person name="Shea T."/>
            <person name="Sherpa N."/>
            <person name="Shi L."/>
            <person name="Shih D."/>
            <person name="Sparrow T."/>
            <person name="Spaulding J."/>
            <person name="Stalker J."/>
            <person name="Stange-Thomann N."/>
            <person name="Stavropoulos S."/>
            <person name="Stone C."/>
            <person name="Strader C."/>
            <person name="Tesfaye S."/>
            <person name="Thomson T."/>
            <person name="Thoulutsang Y."/>
            <person name="Thoulutsang D."/>
            <person name="Topham K."/>
            <person name="Topping I."/>
            <person name="Tsamla T."/>
            <person name="Vassiliev H."/>
            <person name="Vo A."/>
            <person name="Wangchuk T."/>
            <person name="Wangdi T."/>
            <person name="Weiand M."/>
            <person name="Wilkinson J."/>
            <person name="Wilson A."/>
            <person name="Yadav S."/>
            <person name="Young G."/>
            <person name="Yu Q."/>
            <person name="Zembek L."/>
            <person name="Zhong D."/>
            <person name="Zimmer A."/>
            <person name="Zwirko Z."/>
            <person name="Jaffe D.B."/>
            <person name="Alvarez P."/>
            <person name="Brockman W."/>
            <person name="Butler J."/>
            <person name="Chin C."/>
            <person name="Gnerre S."/>
            <person name="Grabherr M."/>
            <person name="Kleber M."/>
            <person name="Mauceli E."/>
            <person name="MacCallum I."/>
        </authorList>
    </citation>
    <scope>NUCLEOTIDE SEQUENCE [LARGE SCALE GENOMIC DNA]</scope>
    <source>
        <strain evidence="4">Tucson 14024-0371.13</strain>
    </source>
</reference>
<name>B3MDI5_DROAN</name>
<sequence length="220" mass="24883">MRQLAVEMAVQFYLVLMILRTVSADGEPTESDDTAKDPDEATPITWPTDVPSDTNTTKQPDETWPAGLPTNIPMPTLMYPHVPARTNNPLDALLDEEEYRVTTPKSNVSFTQVVWNTKPGIYIKDHEAEIAHWRKPLAENELIRDPFYFGCCHNSTNVGCAGVCPETCEYRSKYCVALCGPPCRCKRGFVYHISEKACRLRSECDKSLVQSKFGIYRVFL</sequence>
<feature type="region of interest" description="Disordered" evidence="1">
    <location>
        <begin position="25"/>
        <end position="66"/>
    </location>
</feature>
<organism evidence="3 4">
    <name type="scientific">Drosophila ananassae</name>
    <name type="common">Fruit fly</name>
    <dbReference type="NCBI Taxonomy" id="7217"/>
    <lineage>
        <taxon>Eukaryota</taxon>
        <taxon>Metazoa</taxon>
        <taxon>Ecdysozoa</taxon>
        <taxon>Arthropoda</taxon>
        <taxon>Hexapoda</taxon>
        <taxon>Insecta</taxon>
        <taxon>Pterygota</taxon>
        <taxon>Neoptera</taxon>
        <taxon>Endopterygota</taxon>
        <taxon>Diptera</taxon>
        <taxon>Brachycera</taxon>
        <taxon>Muscomorpha</taxon>
        <taxon>Ephydroidea</taxon>
        <taxon>Drosophilidae</taxon>
        <taxon>Drosophila</taxon>
        <taxon>Sophophora</taxon>
    </lineage>
</organism>